<dbReference type="OrthoDB" id="5915502at2759"/>
<name>A0A9P1IQ35_9PELO</name>
<reference evidence="1" key="1">
    <citation type="submission" date="2022-11" db="EMBL/GenBank/DDBJ databases">
        <authorList>
            <person name="Kikuchi T."/>
        </authorList>
    </citation>
    <scope>NUCLEOTIDE SEQUENCE</scope>
    <source>
        <strain evidence="1">PS1010</strain>
    </source>
</reference>
<proteinExistence type="predicted"/>
<evidence type="ECO:0000313" key="2">
    <source>
        <dbReference type="Proteomes" id="UP001152747"/>
    </source>
</evidence>
<dbReference type="PANTHER" id="PTHR38640:SF1">
    <property type="entry name" value="GEO09659P1"/>
    <property type="match status" value="1"/>
</dbReference>
<organism evidence="1 2">
    <name type="scientific">Caenorhabditis angaria</name>
    <dbReference type="NCBI Taxonomy" id="860376"/>
    <lineage>
        <taxon>Eukaryota</taxon>
        <taxon>Metazoa</taxon>
        <taxon>Ecdysozoa</taxon>
        <taxon>Nematoda</taxon>
        <taxon>Chromadorea</taxon>
        <taxon>Rhabditida</taxon>
        <taxon>Rhabditina</taxon>
        <taxon>Rhabditomorpha</taxon>
        <taxon>Rhabditoidea</taxon>
        <taxon>Rhabditidae</taxon>
        <taxon>Peloderinae</taxon>
        <taxon>Caenorhabditis</taxon>
    </lineage>
</organism>
<evidence type="ECO:0000313" key="1">
    <source>
        <dbReference type="EMBL" id="CAI5449147.1"/>
    </source>
</evidence>
<protein>
    <submittedName>
        <fullName evidence="1">Uncharacterized protein</fullName>
    </submittedName>
</protein>
<dbReference type="Proteomes" id="UP001152747">
    <property type="component" value="Unassembled WGS sequence"/>
</dbReference>
<keyword evidence="2" id="KW-1185">Reference proteome</keyword>
<comment type="caution">
    <text evidence="1">The sequence shown here is derived from an EMBL/GenBank/DDBJ whole genome shotgun (WGS) entry which is preliminary data.</text>
</comment>
<gene>
    <name evidence="1" type="ORF">CAMP_LOCUS11784</name>
</gene>
<accession>A0A9P1IQ35</accession>
<dbReference type="PANTHER" id="PTHR38640">
    <property type="entry name" value="GEO09659P1"/>
    <property type="match status" value="1"/>
</dbReference>
<dbReference type="AlphaFoldDB" id="A0A9P1IQ35"/>
<sequence>MANQNEGPSQAYVRWQNEFNMDIIMLNTSKINLQRIREILYLLKLEKSKKLQRQHEDLDVMETSNKELIETDGEPLNSLVCDYQNDPTLVLRQQENDREIDDGKIIEEVVISDSNGTIRSVSEESSSTIPQSRFGIDWSKWFPPLTFHTFLSHYLPVSGAVSHTLYTIHLFSPNIISRLFPTRDFSVSNTILFNANVGLGFYVYFRRNLHRDNPWERIEFSVLTSTIFNFISLPAAVLIKAIFPAKSETWLRTLYATSFSVYLLSRAHRYLGLLDDESSRCSISPVSLSLPIANRFTNRHFVR</sequence>
<dbReference type="EMBL" id="CANHGI010000004">
    <property type="protein sequence ID" value="CAI5449147.1"/>
    <property type="molecule type" value="Genomic_DNA"/>
</dbReference>